<evidence type="ECO:0000256" key="4">
    <source>
        <dbReference type="ARBA" id="ARBA00023136"/>
    </source>
</evidence>
<evidence type="ECO:0000259" key="6">
    <source>
        <dbReference type="Pfam" id="PF04932"/>
    </source>
</evidence>
<feature type="transmembrane region" description="Helical" evidence="5">
    <location>
        <begin position="98"/>
        <end position="116"/>
    </location>
</feature>
<keyword evidence="8" id="KW-1185">Reference proteome</keyword>
<feature type="transmembrane region" description="Helical" evidence="5">
    <location>
        <begin position="375"/>
        <end position="396"/>
    </location>
</feature>
<keyword evidence="2 5" id="KW-0812">Transmembrane</keyword>
<dbReference type="Pfam" id="PF04932">
    <property type="entry name" value="Wzy_C"/>
    <property type="match status" value="1"/>
</dbReference>
<evidence type="ECO:0000256" key="3">
    <source>
        <dbReference type="ARBA" id="ARBA00022989"/>
    </source>
</evidence>
<feature type="transmembrane region" description="Helical" evidence="5">
    <location>
        <begin position="202"/>
        <end position="221"/>
    </location>
</feature>
<sequence>MSSSTAGEPSALSSRGTQRIPPFWQEGWLLAAAALIPVNLAPSLLLVLLGLGRSYGQWGWEVLRDPLHRLALGLSLAVVVVALLGHDWRLSLPGMFNYWPFLGMLPVFARVLAGAVKRKRLAQVLVLSSWLLLLLGWGEVLWGWRWDLFLGPMWIIGVAGGERPAAAFTSANILAIYLVIILCLAAGLLLDKARDGKGNWPTAAWLWSTLGLGSLLLILTASRNGWGVGALVLLLGLGIRRCWWGLGILIGSGIAALAAALDWPGWRAVVPRLLWSRLADTFDPQATYFSSTANRVDAWRFALERVQERPLTGWGWQSFAELYNAQNPPELLGHCHNWYLHLAVEGGIPILLGYLLLWGWILWRSWRTWRQTQEGVLLGILLALVAWLASGLLDVVILDGRIHLLVTLLLGAALGAGQEGRGIDPERS</sequence>
<dbReference type="InterPro" id="IPR007016">
    <property type="entry name" value="O-antigen_ligase-rel_domated"/>
</dbReference>
<dbReference type="Proteomes" id="UP000830835">
    <property type="component" value="Unassembled WGS sequence"/>
</dbReference>
<dbReference type="InterPro" id="IPR051533">
    <property type="entry name" value="WaaL-like"/>
</dbReference>
<comment type="subcellular location">
    <subcellularLocation>
        <location evidence="1">Membrane</location>
        <topology evidence="1">Multi-pass membrane protein</topology>
    </subcellularLocation>
</comment>
<evidence type="ECO:0000256" key="2">
    <source>
        <dbReference type="ARBA" id="ARBA00022692"/>
    </source>
</evidence>
<dbReference type="EMBL" id="JAFIRA010000026">
    <property type="protein sequence ID" value="MCJ2543341.1"/>
    <property type="molecule type" value="Genomic_DNA"/>
</dbReference>
<feature type="domain" description="O-antigen ligase-related" evidence="6">
    <location>
        <begin position="211"/>
        <end position="354"/>
    </location>
</feature>
<reference evidence="7" key="1">
    <citation type="submission" date="2021-02" db="EMBL/GenBank/DDBJ databases">
        <title>The CRISPR/cas machinery reduction and long-range gene transfer in the hot spring cyanobacterium Synechococcus.</title>
        <authorList>
            <person name="Dvorak P."/>
            <person name="Jahodarova E."/>
            <person name="Hasler P."/>
            <person name="Poulickova A."/>
        </authorList>
    </citation>
    <scope>NUCLEOTIDE SEQUENCE</scope>
    <source>
        <strain evidence="7">Rupite</strain>
    </source>
</reference>
<evidence type="ECO:0000256" key="1">
    <source>
        <dbReference type="ARBA" id="ARBA00004141"/>
    </source>
</evidence>
<gene>
    <name evidence="7" type="ORF">JX360_10555</name>
</gene>
<feature type="transmembrane region" description="Helical" evidence="5">
    <location>
        <begin position="121"/>
        <end position="138"/>
    </location>
</feature>
<dbReference type="GO" id="GO:0016874">
    <property type="term" value="F:ligase activity"/>
    <property type="evidence" value="ECO:0007669"/>
    <property type="project" value="UniProtKB-KW"/>
</dbReference>
<name>A0ABT0CC68_THEVL</name>
<dbReference type="RefSeq" id="WP_244350619.1">
    <property type="nucleotide sequence ID" value="NZ_JAFIRA010000026.1"/>
</dbReference>
<dbReference type="PANTHER" id="PTHR37422:SF13">
    <property type="entry name" value="LIPOPOLYSACCHARIDE BIOSYNTHESIS PROTEIN PA4999-RELATED"/>
    <property type="match status" value="1"/>
</dbReference>
<feature type="transmembrane region" description="Helical" evidence="5">
    <location>
        <begin position="173"/>
        <end position="190"/>
    </location>
</feature>
<proteinExistence type="predicted"/>
<feature type="transmembrane region" description="Helical" evidence="5">
    <location>
        <begin position="242"/>
        <end position="261"/>
    </location>
</feature>
<keyword evidence="3 5" id="KW-1133">Transmembrane helix</keyword>
<protein>
    <submittedName>
        <fullName evidence="7">O-antigen ligase family protein</fullName>
    </submittedName>
</protein>
<keyword evidence="4 5" id="KW-0472">Membrane</keyword>
<comment type="caution">
    <text evidence="7">The sequence shown here is derived from an EMBL/GenBank/DDBJ whole genome shotgun (WGS) entry which is preliminary data.</text>
</comment>
<evidence type="ECO:0000313" key="8">
    <source>
        <dbReference type="Proteomes" id="UP000830835"/>
    </source>
</evidence>
<evidence type="ECO:0000256" key="5">
    <source>
        <dbReference type="SAM" id="Phobius"/>
    </source>
</evidence>
<keyword evidence="7" id="KW-0436">Ligase</keyword>
<feature type="transmembrane region" description="Helical" evidence="5">
    <location>
        <begin position="70"/>
        <end position="86"/>
    </location>
</feature>
<feature type="transmembrane region" description="Helical" evidence="5">
    <location>
        <begin position="338"/>
        <end position="363"/>
    </location>
</feature>
<accession>A0ABT0CC68</accession>
<evidence type="ECO:0000313" key="7">
    <source>
        <dbReference type="EMBL" id="MCJ2543341.1"/>
    </source>
</evidence>
<feature type="transmembrane region" description="Helical" evidence="5">
    <location>
        <begin position="28"/>
        <end position="49"/>
    </location>
</feature>
<organism evidence="7 8">
    <name type="scientific">Thermostichus vulcanus str. 'Rupite'</name>
    <dbReference type="NCBI Taxonomy" id="2813851"/>
    <lineage>
        <taxon>Bacteria</taxon>
        <taxon>Bacillati</taxon>
        <taxon>Cyanobacteriota</taxon>
        <taxon>Cyanophyceae</taxon>
        <taxon>Thermostichales</taxon>
        <taxon>Thermostichaceae</taxon>
        <taxon>Thermostichus</taxon>
    </lineage>
</organism>
<dbReference type="PANTHER" id="PTHR37422">
    <property type="entry name" value="TEICHURONIC ACID BIOSYNTHESIS PROTEIN TUAE"/>
    <property type="match status" value="1"/>
</dbReference>